<evidence type="ECO:0000313" key="8">
    <source>
        <dbReference type="Proteomes" id="UP000307440"/>
    </source>
</evidence>
<evidence type="ECO:0000256" key="3">
    <source>
        <dbReference type="ARBA" id="ARBA00023239"/>
    </source>
</evidence>
<dbReference type="InterPro" id="IPR012970">
    <property type="entry name" value="Lyase_8_alpha_N"/>
</dbReference>
<evidence type="ECO:0000256" key="2">
    <source>
        <dbReference type="ARBA" id="ARBA00022729"/>
    </source>
</evidence>
<dbReference type="InterPro" id="IPR003159">
    <property type="entry name" value="Lyase_8_central_dom"/>
</dbReference>
<comment type="similarity">
    <text evidence="1">Belongs to the polysaccharide lyase 8 family.</text>
</comment>
<dbReference type="Gene3D" id="2.60.220.10">
    <property type="entry name" value="Polysaccharide lyase family 8-like, C-terminal"/>
    <property type="match status" value="1"/>
</dbReference>
<accession>A0A5C3LCV6</accession>
<organism evidence="7 8">
    <name type="scientific">Coprinopsis marcescibilis</name>
    <name type="common">Agaric fungus</name>
    <name type="synonym">Psathyrella marcescibilis</name>
    <dbReference type="NCBI Taxonomy" id="230819"/>
    <lineage>
        <taxon>Eukaryota</taxon>
        <taxon>Fungi</taxon>
        <taxon>Dikarya</taxon>
        <taxon>Basidiomycota</taxon>
        <taxon>Agaricomycotina</taxon>
        <taxon>Agaricomycetes</taxon>
        <taxon>Agaricomycetidae</taxon>
        <taxon>Agaricales</taxon>
        <taxon>Agaricineae</taxon>
        <taxon>Psathyrellaceae</taxon>
        <taxon>Coprinopsis</taxon>
    </lineage>
</organism>
<evidence type="ECO:0000259" key="6">
    <source>
        <dbReference type="Pfam" id="PF08124"/>
    </source>
</evidence>
<dbReference type="PANTHER" id="PTHR38481">
    <property type="entry name" value="HYALURONATE LYASE"/>
    <property type="match status" value="1"/>
</dbReference>
<dbReference type="Gene3D" id="2.70.98.10">
    <property type="match status" value="1"/>
</dbReference>
<dbReference type="AlphaFoldDB" id="A0A5C3LCV6"/>
<gene>
    <name evidence="7" type="ORF">FA15DRAFT_683808</name>
</gene>
<dbReference type="Proteomes" id="UP000307440">
    <property type="component" value="Unassembled WGS sequence"/>
</dbReference>
<dbReference type="GO" id="GO:0030246">
    <property type="term" value="F:carbohydrate binding"/>
    <property type="evidence" value="ECO:0007669"/>
    <property type="project" value="InterPro"/>
</dbReference>
<dbReference type="InterPro" id="IPR008929">
    <property type="entry name" value="Chondroitin_lyas"/>
</dbReference>
<keyword evidence="3 7" id="KW-0456">Lyase</keyword>
<dbReference type="PANTHER" id="PTHR38481:SF1">
    <property type="entry name" value="HYALURONATE LYASE"/>
    <property type="match status" value="1"/>
</dbReference>
<dbReference type="EMBL" id="ML210146">
    <property type="protein sequence ID" value="TFK30475.1"/>
    <property type="molecule type" value="Genomic_DNA"/>
</dbReference>
<feature type="domain" description="Polysaccharide lyase family 8 C-terminal" evidence="5">
    <location>
        <begin position="698"/>
        <end position="768"/>
    </location>
</feature>
<reference evidence="7 8" key="1">
    <citation type="journal article" date="2019" name="Nat. Ecol. Evol.">
        <title>Megaphylogeny resolves global patterns of mushroom evolution.</title>
        <authorList>
            <person name="Varga T."/>
            <person name="Krizsan K."/>
            <person name="Foldi C."/>
            <person name="Dima B."/>
            <person name="Sanchez-Garcia M."/>
            <person name="Sanchez-Ramirez S."/>
            <person name="Szollosi G.J."/>
            <person name="Szarkandi J.G."/>
            <person name="Papp V."/>
            <person name="Albert L."/>
            <person name="Andreopoulos W."/>
            <person name="Angelini C."/>
            <person name="Antonin V."/>
            <person name="Barry K.W."/>
            <person name="Bougher N.L."/>
            <person name="Buchanan P."/>
            <person name="Buyck B."/>
            <person name="Bense V."/>
            <person name="Catcheside P."/>
            <person name="Chovatia M."/>
            <person name="Cooper J."/>
            <person name="Damon W."/>
            <person name="Desjardin D."/>
            <person name="Finy P."/>
            <person name="Geml J."/>
            <person name="Haridas S."/>
            <person name="Hughes K."/>
            <person name="Justo A."/>
            <person name="Karasinski D."/>
            <person name="Kautmanova I."/>
            <person name="Kiss B."/>
            <person name="Kocsube S."/>
            <person name="Kotiranta H."/>
            <person name="LaButti K.M."/>
            <person name="Lechner B.E."/>
            <person name="Liimatainen K."/>
            <person name="Lipzen A."/>
            <person name="Lukacs Z."/>
            <person name="Mihaltcheva S."/>
            <person name="Morgado L.N."/>
            <person name="Niskanen T."/>
            <person name="Noordeloos M.E."/>
            <person name="Ohm R.A."/>
            <person name="Ortiz-Santana B."/>
            <person name="Ovrebo C."/>
            <person name="Racz N."/>
            <person name="Riley R."/>
            <person name="Savchenko A."/>
            <person name="Shiryaev A."/>
            <person name="Soop K."/>
            <person name="Spirin V."/>
            <person name="Szebenyi C."/>
            <person name="Tomsovsky M."/>
            <person name="Tulloss R.E."/>
            <person name="Uehling J."/>
            <person name="Grigoriev I.V."/>
            <person name="Vagvolgyi C."/>
            <person name="Papp T."/>
            <person name="Martin F.M."/>
            <person name="Miettinen O."/>
            <person name="Hibbett D.S."/>
            <person name="Nagy L.G."/>
        </authorList>
    </citation>
    <scope>NUCLEOTIDE SEQUENCE [LARGE SCALE GENOMIC DNA]</scope>
    <source>
        <strain evidence="7 8">CBS 121175</strain>
    </source>
</reference>
<feature type="domain" description="Polysaccharide lyase 8 N-terminal alpha-helical" evidence="6">
    <location>
        <begin position="200"/>
        <end position="321"/>
    </location>
</feature>
<dbReference type="SUPFAM" id="SSF48230">
    <property type="entry name" value="Chondroitin AC/alginate lyase"/>
    <property type="match status" value="1"/>
</dbReference>
<keyword evidence="2" id="KW-0732">Signal</keyword>
<evidence type="ECO:0000256" key="1">
    <source>
        <dbReference type="ARBA" id="ARBA00006699"/>
    </source>
</evidence>
<dbReference type="InterPro" id="IPR038970">
    <property type="entry name" value="Lyase_8"/>
</dbReference>
<dbReference type="Gene3D" id="1.50.10.100">
    <property type="entry name" value="Chondroitin AC/alginate lyase"/>
    <property type="match status" value="1"/>
</dbReference>
<name>A0A5C3LCV6_COPMA</name>
<dbReference type="Pfam" id="PF08124">
    <property type="entry name" value="Lyase_8_N"/>
    <property type="match status" value="1"/>
</dbReference>
<dbReference type="GO" id="GO:0005975">
    <property type="term" value="P:carbohydrate metabolic process"/>
    <property type="evidence" value="ECO:0007669"/>
    <property type="project" value="InterPro"/>
</dbReference>
<dbReference type="GO" id="GO:0005576">
    <property type="term" value="C:extracellular region"/>
    <property type="evidence" value="ECO:0007669"/>
    <property type="project" value="InterPro"/>
</dbReference>
<dbReference type="SUPFAM" id="SSF74650">
    <property type="entry name" value="Galactose mutarotase-like"/>
    <property type="match status" value="1"/>
</dbReference>
<feature type="domain" description="Polysaccharide lyase family 8 central" evidence="4">
    <location>
        <begin position="432"/>
        <end position="678"/>
    </location>
</feature>
<dbReference type="InterPro" id="IPR011071">
    <property type="entry name" value="Lyase_8-like_C"/>
</dbReference>
<evidence type="ECO:0000313" key="7">
    <source>
        <dbReference type="EMBL" id="TFK30475.1"/>
    </source>
</evidence>
<evidence type="ECO:0000259" key="5">
    <source>
        <dbReference type="Pfam" id="PF02884"/>
    </source>
</evidence>
<proteinExistence type="inferred from homology"/>
<dbReference type="InterPro" id="IPR014718">
    <property type="entry name" value="GH-type_carb-bd"/>
</dbReference>
<evidence type="ECO:0000259" key="4">
    <source>
        <dbReference type="Pfam" id="PF02278"/>
    </source>
</evidence>
<dbReference type="GO" id="GO:0016837">
    <property type="term" value="F:carbon-oxygen lyase activity, acting on polysaccharides"/>
    <property type="evidence" value="ECO:0007669"/>
    <property type="project" value="UniProtKB-ARBA"/>
</dbReference>
<dbReference type="Pfam" id="PF02278">
    <property type="entry name" value="Lyase_8"/>
    <property type="match status" value="1"/>
</dbReference>
<dbReference type="InterPro" id="IPR004103">
    <property type="entry name" value="Lyase_8_C"/>
</dbReference>
<dbReference type="OrthoDB" id="5980780at2759"/>
<dbReference type="InterPro" id="IPR011013">
    <property type="entry name" value="Gal_mutarotase_sf_dom"/>
</dbReference>
<sequence length="810" mass="89144">MAGLFVLVGLTLSLLLLSFLFPLLSSLSHRVVFDFAREQDRLWYSELSNIVEHDKSLSDNSGGSRLSPRQALSDLTTIHQRRLSSIIGEVGSPGNISRWISSLDVAGKWPDSEIDYTTGCAARRANWPAQVHWQRILIMSGAWHGGLAGGERWVRNESLRQATRLAMNYWFQRDIRTLDCLDRGGTTRCPCDDADITFWNTNWFSNIILIPELVGQSCLLLGNSLSASEAASCIRITFRSFNTFGRSINGVGYLTGANTLDVARIGIDHGLLSSNASIVNEAYRRTHDELVVQNDTKADGIRLDGSFGQHAGILYNGNYGDSNAVLDVELIASGTQFGAQETGRLAFDRLIEGHAWMIFADSLTQSLHFDLSALGRFITFPVADNQATGGIHMNLTKVRELGRLWPSKALTDFADSLLGRARSANAGSLLGNKVFYTNDYVVHRGESYVTSLRMFSNRTANTECVNSQNPLGLHLSDGTLYKYIRGDEYEDIAAAWDWNLIPGITTDYRNAPLNCTGAGVTGVESFVGGASDSQVGVAAMQFISPLTRSLRWQKTWFFLKDDVQHVMVNILTSNSKAPLYSVLDQRRRFGPTIVNGEPVSGAVTMYQNPQQLWHADIGYVFPNYGNDSAVLNLQLEEKTGNWSSIGTSTQPPTKVELWAGWLQHTTTTKPIEYTTFLGVSYSDFSRKFSQPQPRIRTVSNNEAVTAIFDTQTSIAMAVYWRKTASLTVTPGPTSAPITITVSGEVIMIFSFMTGKIVVSDPSQTLSKVDLTLAIGDGSRPSFWTGDRKKTLTFQLPTGGQAGDSVTQTVE</sequence>
<keyword evidence="8" id="KW-1185">Reference proteome</keyword>
<dbReference type="SUPFAM" id="SSF49863">
    <property type="entry name" value="Hyaluronate lyase-like, C-terminal domain"/>
    <property type="match status" value="1"/>
</dbReference>
<protein>
    <submittedName>
        <fullName evidence="7">Chondroitin AC lyase</fullName>
    </submittedName>
</protein>
<dbReference type="Pfam" id="PF02884">
    <property type="entry name" value="Lyase_8_C"/>
    <property type="match status" value="1"/>
</dbReference>